<protein>
    <submittedName>
        <fullName evidence="3">ImpA family metalloprotease</fullName>
        <ecNumber evidence="3">3.4.24.-</ecNumber>
    </submittedName>
</protein>
<comment type="caution">
    <text evidence="3">The sequence shown here is derived from an EMBL/GenBank/DDBJ whole genome shotgun (WGS) entry which is preliminary data.</text>
</comment>
<dbReference type="Pfam" id="PF17291">
    <property type="entry name" value="M60-like_N"/>
    <property type="match status" value="1"/>
</dbReference>
<dbReference type="Gene3D" id="1.10.390.30">
    <property type="entry name" value="Peptidase M60, enhancin-like domain 3"/>
    <property type="match status" value="1"/>
</dbReference>
<evidence type="ECO:0000313" key="3">
    <source>
        <dbReference type="EMBL" id="MBT1444030.1"/>
    </source>
</evidence>
<feature type="domain" description="Peptidase M60" evidence="2">
    <location>
        <begin position="535"/>
        <end position="860"/>
    </location>
</feature>
<reference evidence="3 4" key="1">
    <citation type="submission" date="2021-05" db="EMBL/GenBank/DDBJ databases">
        <title>Shewanella sp. JM162201.</title>
        <authorList>
            <person name="Xu S."/>
            <person name="Li A."/>
        </authorList>
    </citation>
    <scope>NUCLEOTIDE SEQUENCE [LARGE SCALE GENOMIC DNA]</scope>
    <source>
        <strain evidence="3 4">JM162201</strain>
    </source>
</reference>
<accession>A0ABS5V0S2</accession>
<dbReference type="InterPro" id="IPR035423">
    <property type="entry name" value="M60-like_N"/>
</dbReference>
<dbReference type="RefSeq" id="WP_214506244.1">
    <property type="nucleotide sequence ID" value="NZ_JAHEPS010000002.1"/>
</dbReference>
<dbReference type="PROSITE" id="PS51257">
    <property type="entry name" value="PROKAR_LIPOPROTEIN"/>
    <property type="match status" value="1"/>
</dbReference>
<keyword evidence="4" id="KW-1185">Reference proteome</keyword>
<keyword evidence="3" id="KW-0378">Hydrolase</keyword>
<dbReference type="EMBL" id="JAHEPS010000002">
    <property type="protein sequence ID" value="MBT1444030.1"/>
    <property type="molecule type" value="Genomic_DNA"/>
</dbReference>
<proteinExistence type="predicted"/>
<dbReference type="Pfam" id="PF18642">
    <property type="entry name" value="IMPa_helical"/>
    <property type="match status" value="1"/>
</dbReference>
<feature type="region of interest" description="Disordered" evidence="1">
    <location>
        <begin position="21"/>
        <end position="52"/>
    </location>
</feature>
<dbReference type="SMART" id="SM01276">
    <property type="entry name" value="M60-like"/>
    <property type="match status" value="1"/>
</dbReference>
<gene>
    <name evidence="3" type="ORF">KJI95_05775</name>
</gene>
<dbReference type="InterPro" id="IPR031161">
    <property type="entry name" value="Peptidase_M60_dom"/>
</dbReference>
<dbReference type="Gene3D" id="2.60.120.1250">
    <property type="entry name" value="Peptidase M60, enhancin-like domain 1"/>
    <property type="match status" value="1"/>
</dbReference>
<dbReference type="PROSITE" id="PS51723">
    <property type="entry name" value="PEPTIDASE_M60"/>
    <property type="match status" value="1"/>
</dbReference>
<dbReference type="Pfam" id="PF18650">
    <property type="entry name" value="IMPa_N_2"/>
    <property type="match status" value="1"/>
</dbReference>
<dbReference type="EC" id="3.4.24.-" evidence="3"/>
<feature type="compositionally biased region" description="Low complexity" evidence="1">
    <location>
        <begin position="39"/>
        <end position="52"/>
    </location>
</feature>
<dbReference type="NCBIfam" id="NF038322">
    <property type="entry name" value="ImpA_fam_HExGH"/>
    <property type="match status" value="1"/>
</dbReference>
<dbReference type="InterPro" id="IPR040711">
    <property type="entry name" value="IMPa_N_2"/>
</dbReference>
<evidence type="ECO:0000313" key="4">
    <source>
        <dbReference type="Proteomes" id="UP001195903"/>
    </source>
</evidence>
<organism evidence="3 4">
    <name type="scientific">Shewanella jiangmenensis</name>
    <dbReference type="NCBI Taxonomy" id="2837387"/>
    <lineage>
        <taxon>Bacteria</taxon>
        <taxon>Pseudomonadati</taxon>
        <taxon>Pseudomonadota</taxon>
        <taxon>Gammaproteobacteria</taxon>
        <taxon>Alteromonadales</taxon>
        <taxon>Shewanellaceae</taxon>
        <taxon>Shewanella</taxon>
    </lineage>
</organism>
<dbReference type="InterPro" id="IPR041549">
    <property type="entry name" value="IMPa_helical"/>
</dbReference>
<keyword evidence="3" id="KW-0645">Protease</keyword>
<name>A0ABS5V0S2_9GAMM</name>
<keyword evidence="3" id="KW-0482">Metalloprotease</keyword>
<evidence type="ECO:0000256" key="1">
    <source>
        <dbReference type="SAM" id="MobiDB-lite"/>
    </source>
</evidence>
<dbReference type="InterPro" id="IPR042279">
    <property type="entry name" value="Pep_M60_3"/>
</dbReference>
<dbReference type="GO" id="GO:0008237">
    <property type="term" value="F:metallopeptidase activity"/>
    <property type="evidence" value="ECO:0007669"/>
    <property type="project" value="UniProtKB-KW"/>
</dbReference>
<evidence type="ECO:0000259" key="2">
    <source>
        <dbReference type="PROSITE" id="PS51723"/>
    </source>
</evidence>
<dbReference type="Proteomes" id="UP001195903">
    <property type="component" value="Unassembled WGS sequence"/>
</dbReference>
<sequence>MRNTLVLTTMAAFLSGCGGGGSADDGGTAPPPSAVQYTASSQSSSGGKLSPASLSIESGKQGSFSIAAEQGYVLDTITGCNGSINTSASGSSYTTGAMSADCTIKASFITNAANAIRKEDHSLASDAELITHAQAAISASEIKRKALVDSLFQGISTVNWHPSHDSITFTSFLPERTLTLLPSNQNGSGNPEVRGLVMVSEEGNNRSAAMAANLFSVSTSSDTDLLLKRLIGWLTKGKDQTDGLSIVTAQMPSRADSWYFPHNEGIRTWLANNYANAHSINDANACDYNELSACIDNLKPDLIILSDIDRKALGHDGIAAAVAKAKAAGIPLLLSNYWRNASPMLSPLYQQMGLVTYGNYWSKLNASELAVSSIRADDTNLMAVNTLLDNLKNADFTTAHLDSCNGNFLGCDAAPFVENFKAGADWLRNAAITLDSKETDAFDLGDADTLKASLLLADKYRAAIDYPIGWDEHQSWQQAMFADWLINYARQGNAAQPDLGEYVTDRSKLAKGSNASYAHPAKVTERKTIGVPYPNQWTTTGWYVLPGQTVTLTRHDSSPAGVEIKLNYHRRNTNRAFEQKVYRAPLELATQRLPLNAGSSISFSSPYGGPLYLYLDGAEGALKVDISASGITRHPSIMNFSDEAQIQQFNERLSQTELPHVDLRTDGAEQHMRRDRFTNAIGGAVPDVSALLKSVAEDHINAVYNLAGFKIQGKTLAESLPADVKAACVNMIGNECLDATLHTRSIIQHANYDQNAHCGSGCSGNPWDAAWNISPTGWGDNHELGHNLQVNRLNVQYAAAVDADNWAGYGSRAGENSNNIFPYVVKWQAHYVRDGNSNVITDGHMNHKDLFYVFMSDAAKVKNSSGNRVVLGANCKVLDAGDSRYEAPWKSNSYAVHNGYRMAFYIQMALRAHGMELADGTRLANGFNIFTLLYQHQRIFGALSGNQANWDANKDRLGFGLFPFEGHSVYGGRKVRDIPGNDFMLASLSKLTGLNWQSHFDMLGLRYSSLAATQAQANATKGTLAMGMYVLETDLPPANMSEGLSFLPLSVDDAATTWRDGNSPASCPPVQ</sequence>